<name>A0A426QHM9_9GAMM</name>
<protein>
    <recommendedName>
        <fullName evidence="11">Probable nicotinate-nucleotide adenylyltransferase</fullName>
        <ecNumber evidence="11">2.7.7.18</ecNumber>
    </recommendedName>
    <alternativeName>
        <fullName evidence="11">Deamido-NAD(+) diphosphorylase</fullName>
    </alternativeName>
    <alternativeName>
        <fullName evidence="11">Deamido-NAD(+) pyrophosphorylase</fullName>
    </alternativeName>
    <alternativeName>
        <fullName evidence="11">Nicotinate mononucleotide adenylyltransferase</fullName>
        <shortName evidence="11">NaMN adenylyltransferase</shortName>
    </alternativeName>
</protein>
<dbReference type="EC" id="2.7.7.18" evidence="11"/>
<evidence type="ECO:0000256" key="8">
    <source>
        <dbReference type="ARBA" id="ARBA00022840"/>
    </source>
</evidence>
<evidence type="ECO:0000313" key="13">
    <source>
        <dbReference type="EMBL" id="RRQ21257.1"/>
    </source>
</evidence>
<dbReference type="InterPro" id="IPR014729">
    <property type="entry name" value="Rossmann-like_a/b/a_fold"/>
</dbReference>
<dbReference type="OrthoDB" id="5295945at2"/>
<keyword evidence="4 11" id="KW-0662">Pyridine nucleotide biosynthesis</keyword>
<evidence type="ECO:0000256" key="3">
    <source>
        <dbReference type="ARBA" id="ARBA00009014"/>
    </source>
</evidence>
<keyword evidence="7 11" id="KW-0547">Nucleotide-binding</keyword>
<dbReference type="AlphaFoldDB" id="A0A426QHM9"/>
<sequence>MIGVYGGTFDPVHYGHLRTALEVQEQLNLEAMLMLPAREPPHREAPQASPGARRDMLALALQGQDRLVLDERELARPGPSYMVDTLESLRAEHGERPLGLVLGEDAFAGLDGWHQWQRLPELAHLLVMTRPGGVRPTGEAARLLAERGVADPARLHGRPAGLVYQCEVTSLAISATAIRTQQAAGRSSRYLLPEAVLDYLVEHRLYC</sequence>
<keyword evidence="9 11" id="KW-0520">NAD</keyword>
<dbReference type="Pfam" id="PF01467">
    <property type="entry name" value="CTP_transf_like"/>
    <property type="match status" value="1"/>
</dbReference>
<comment type="pathway">
    <text evidence="2 11">Cofactor biosynthesis; NAD(+) biosynthesis; deamido-NAD(+) from nicotinate D-ribonucleotide: step 1/1.</text>
</comment>
<evidence type="ECO:0000256" key="7">
    <source>
        <dbReference type="ARBA" id="ARBA00022741"/>
    </source>
</evidence>
<evidence type="ECO:0000256" key="5">
    <source>
        <dbReference type="ARBA" id="ARBA00022679"/>
    </source>
</evidence>
<comment type="function">
    <text evidence="1 11">Catalyzes the reversible adenylation of nicotinate mononucleotide (NaMN) to nicotinic acid adenine dinucleotide (NaAD).</text>
</comment>
<reference evidence="13 14" key="1">
    <citation type="journal article" date="2010" name="Int. J. Syst. Evol. Microbiol.">
        <title>Thiohalobacter thiocyanaticus gen. nov., sp. nov., a moderately halophilic, sulfur-oxidizing gammaproteobacterium from hypersaline lakes, that utilizes thiocyanate.</title>
        <authorList>
            <person name="Sorokin D.Y."/>
            <person name="Kovaleva O.L."/>
            <person name="Tourova T.P."/>
            <person name="Muyzer G."/>
        </authorList>
    </citation>
    <scope>NUCLEOTIDE SEQUENCE [LARGE SCALE GENOMIC DNA]</scope>
    <source>
        <strain evidence="13 14">Hrh1</strain>
    </source>
</reference>
<dbReference type="GO" id="GO:0004515">
    <property type="term" value="F:nicotinate-nucleotide adenylyltransferase activity"/>
    <property type="evidence" value="ECO:0007669"/>
    <property type="project" value="UniProtKB-UniRule"/>
</dbReference>
<keyword evidence="14" id="KW-1185">Reference proteome</keyword>
<evidence type="ECO:0000256" key="6">
    <source>
        <dbReference type="ARBA" id="ARBA00022695"/>
    </source>
</evidence>
<proteinExistence type="inferred from homology"/>
<dbReference type="CDD" id="cd02165">
    <property type="entry name" value="NMNAT"/>
    <property type="match status" value="1"/>
</dbReference>
<dbReference type="RefSeq" id="WP_125180471.1">
    <property type="nucleotide sequence ID" value="NZ_QZMU01000001.1"/>
</dbReference>
<dbReference type="InterPro" id="IPR004821">
    <property type="entry name" value="Cyt_trans-like"/>
</dbReference>
<dbReference type="Gene3D" id="3.40.50.620">
    <property type="entry name" value="HUPs"/>
    <property type="match status" value="1"/>
</dbReference>
<dbReference type="PANTHER" id="PTHR39321">
    <property type="entry name" value="NICOTINATE-NUCLEOTIDE ADENYLYLTRANSFERASE-RELATED"/>
    <property type="match status" value="1"/>
</dbReference>
<dbReference type="InterPro" id="IPR005248">
    <property type="entry name" value="NadD/NMNAT"/>
</dbReference>
<feature type="domain" description="Cytidyltransferase-like" evidence="12">
    <location>
        <begin position="4"/>
        <end position="180"/>
    </location>
</feature>
<evidence type="ECO:0000256" key="1">
    <source>
        <dbReference type="ARBA" id="ARBA00002324"/>
    </source>
</evidence>
<evidence type="ECO:0000256" key="4">
    <source>
        <dbReference type="ARBA" id="ARBA00022642"/>
    </source>
</evidence>
<evidence type="ECO:0000256" key="9">
    <source>
        <dbReference type="ARBA" id="ARBA00023027"/>
    </source>
</evidence>
<dbReference type="HAMAP" id="MF_00244">
    <property type="entry name" value="NaMN_adenylyltr"/>
    <property type="match status" value="1"/>
</dbReference>
<gene>
    <name evidence="11" type="primary">nadD</name>
    <name evidence="13" type="ORF">D6C00_04340</name>
</gene>
<comment type="catalytic activity">
    <reaction evidence="10 11">
        <text>nicotinate beta-D-ribonucleotide + ATP + H(+) = deamido-NAD(+) + diphosphate</text>
        <dbReference type="Rhea" id="RHEA:22860"/>
        <dbReference type="ChEBI" id="CHEBI:15378"/>
        <dbReference type="ChEBI" id="CHEBI:30616"/>
        <dbReference type="ChEBI" id="CHEBI:33019"/>
        <dbReference type="ChEBI" id="CHEBI:57502"/>
        <dbReference type="ChEBI" id="CHEBI:58437"/>
        <dbReference type="EC" id="2.7.7.18"/>
    </reaction>
</comment>
<dbReference type="PANTHER" id="PTHR39321:SF3">
    <property type="entry name" value="PHOSPHOPANTETHEINE ADENYLYLTRANSFERASE"/>
    <property type="match status" value="1"/>
</dbReference>
<dbReference type="UniPathway" id="UPA00253">
    <property type="reaction ID" value="UER00332"/>
</dbReference>
<accession>A0A426QHM9</accession>
<dbReference type="GO" id="GO:0005524">
    <property type="term" value="F:ATP binding"/>
    <property type="evidence" value="ECO:0007669"/>
    <property type="project" value="UniProtKB-KW"/>
</dbReference>
<keyword evidence="8 11" id="KW-0067">ATP-binding</keyword>
<keyword evidence="5 11" id="KW-0808">Transferase</keyword>
<dbReference type="NCBIfam" id="NF000839">
    <property type="entry name" value="PRK00071.1-1"/>
    <property type="match status" value="1"/>
</dbReference>
<evidence type="ECO:0000313" key="14">
    <source>
        <dbReference type="Proteomes" id="UP000287798"/>
    </source>
</evidence>
<dbReference type="Proteomes" id="UP000287798">
    <property type="component" value="Unassembled WGS sequence"/>
</dbReference>
<evidence type="ECO:0000259" key="12">
    <source>
        <dbReference type="Pfam" id="PF01467"/>
    </source>
</evidence>
<dbReference type="GO" id="GO:0009435">
    <property type="term" value="P:NAD+ biosynthetic process"/>
    <property type="evidence" value="ECO:0007669"/>
    <property type="project" value="UniProtKB-UniRule"/>
</dbReference>
<evidence type="ECO:0000256" key="10">
    <source>
        <dbReference type="ARBA" id="ARBA00048721"/>
    </source>
</evidence>
<keyword evidence="6 11" id="KW-0548">Nucleotidyltransferase</keyword>
<organism evidence="13 14">
    <name type="scientific">Thiohalobacter thiocyanaticus</name>
    <dbReference type="NCBI Taxonomy" id="585455"/>
    <lineage>
        <taxon>Bacteria</taxon>
        <taxon>Pseudomonadati</taxon>
        <taxon>Pseudomonadota</taxon>
        <taxon>Gammaproteobacteria</taxon>
        <taxon>Thiohalobacterales</taxon>
        <taxon>Thiohalobacteraceae</taxon>
        <taxon>Thiohalobacter</taxon>
    </lineage>
</organism>
<evidence type="ECO:0000256" key="11">
    <source>
        <dbReference type="HAMAP-Rule" id="MF_00244"/>
    </source>
</evidence>
<comment type="similarity">
    <text evidence="3 11">Belongs to the NadD family.</text>
</comment>
<dbReference type="EMBL" id="QZMU01000001">
    <property type="protein sequence ID" value="RRQ21257.1"/>
    <property type="molecule type" value="Genomic_DNA"/>
</dbReference>
<evidence type="ECO:0000256" key="2">
    <source>
        <dbReference type="ARBA" id="ARBA00005019"/>
    </source>
</evidence>
<dbReference type="SUPFAM" id="SSF52374">
    <property type="entry name" value="Nucleotidylyl transferase"/>
    <property type="match status" value="1"/>
</dbReference>
<comment type="caution">
    <text evidence="13">The sequence shown here is derived from an EMBL/GenBank/DDBJ whole genome shotgun (WGS) entry which is preliminary data.</text>
</comment>
<dbReference type="NCBIfam" id="TIGR00125">
    <property type="entry name" value="cyt_tran_rel"/>
    <property type="match status" value="1"/>
</dbReference>
<dbReference type="NCBIfam" id="TIGR00482">
    <property type="entry name" value="nicotinate (nicotinamide) nucleotide adenylyltransferase"/>
    <property type="match status" value="1"/>
</dbReference>